<organism evidence="5 6">
    <name type="scientific">Saccharopolyspora montiporae</name>
    <dbReference type="NCBI Taxonomy" id="2781240"/>
    <lineage>
        <taxon>Bacteria</taxon>
        <taxon>Bacillati</taxon>
        <taxon>Actinomycetota</taxon>
        <taxon>Actinomycetes</taxon>
        <taxon>Pseudonocardiales</taxon>
        <taxon>Pseudonocardiaceae</taxon>
        <taxon>Saccharopolyspora</taxon>
    </lineage>
</organism>
<reference evidence="5" key="1">
    <citation type="submission" date="2020-10" db="EMBL/GenBank/DDBJ databases">
        <title>Diversity and distribution of actinomycetes associated with coral in the coast of Hainan.</title>
        <authorList>
            <person name="Li F."/>
        </authorList>
    </citation>
    <scope>NUCLEOTIDE SEQUENCE</scope>
    <source>
        <strain evidence="5">HNM0983</strain>
    </source>
</reference>
<dbReference type="Pfam" id="PF07786">
    <property type="entry name" value="HGSNAT_cat"/>
    <property type="match status" value="1"/>
</dbReference>
<comment type="caution">
    <text evidence="5">The sequence shown here is derived from an EMBL/GenBank/DDBJ whole genome shotgun (WGS) entry which is preliminary data.</text>
</comment>
<gene>
    <name evidence="5" type="ORF">IQ251_16700</name>
</gene>
<dbReference type="InterPro" id="IPR052529">
    <property type="entry name" value="Bact_Transport_Assoc"/>
</dbReference>
<feature type="transmembrane region" description="Helical" evidence="2">
    <location>
        <begin position="94"/>
        <end position="117"/>
    </location>
</feature>
<sequence length="442" mass="46896">MSITGSPSEDRAAVVSEKVAGEAEPADQKSAQQKPLGAGDAKTQQKKPDKGKARLLGVDVARSVAILGMFAAHVGPTEYDHPDSWAFLPFHGRAAVLFAVLAGISIAMMSGSTAPAVGKGWRKALVRIGSRALLMLALGVVMNLVFIVPVWIILTYYGGFFLLSLPFLRLRAGALAVLAGVAIIGMPLASWLVRSIYFPKSLMETPLNDLGAEQLNSWAGAGEFVTTLMLTGVFPAFIWIGYVFAGMALGRMDLTSEVVAKWLTIGGAALAVVAYGTSWLALNAWGGAERLYASLQPYADADGVPVDEFLHLSLFKVHGTPPTDTPAWLLLANAHTGTPFDGAGSVGLSLLIIGGSLMLQRVGTRVLKPLGAVGAISLTCYVGHLVMMQLLWGGEPNYTALNAFWFIVGSLLFAVVWQRWYGQGPLEKLVAKISSSATRAVR</sequence>
<feature type="transmembrane region" description="Helical" evidence="2">
    <location>
        <begin position="224"/>
        <end position="250"/>
    </location>
</feature>
<accession>A0A929BDL2</accession>
<evidence type="ECO:0000256" key="2">
    <source>
        <dbReference type="SAM" id="Phobius"/>
    </source>
</evidence>
<dbReference type="PANTHER" id="PTHR30590">
    <property type="entry name" value="INNER MEMBRANE PROTEIN"/>
    <property type="match status" value="1"/>
</dbReference>
<feature type="transmembrane region" description="Helical" evidence="2">
    <location>
        <begin position="398"/>
        <end position="417"/>
    </location>
</feature>
<keyword evidence="2" id="KW-0472">Membrane</keyword>
<feature type="transmembrane region" description="Helical" evidence="2">
    <location>
        <begin position="371"/>
        <end position="392"/>
    </location>
</feature>
<feature type="transmembrane region" description="Helical" evidence="2">
    <location>
        <begin position="262"/>
        <end position="282"/>
    </location>
</feature>
<dbReference type="Pfam" id="PF04235">
    <property type="entry name" value="DUF418"/>
    <property type="match status" value="1"/>
</dbReference>
<feature type="domain" description="DUF418" evidence="3">
    <location>
        <begin position="353"/>
        <end position="430"/>
    </location>
</feature>
<dbReference type="AlphaFoldDB" id="A0A929BDL2"/>
<feature type="region of interest" description="Disordered" evidence="1">
    <location>
        <begin position="1"/>
        <end position="52"/>
    </location>
</feature>
<feature type="transmembrane region" description="Helical" evidence="2">
    <location>
        <begin position="175"/>
        <end position="197"/>
    </location>
</feature>
<keyword evidence="6" id="KW-1185">Reference proteome</keyword>
<protein>
    <submittedName>
        <fullName evidence="5">DUF418 domain-containing protein</fullName>
    </submittedName>
</protein>
<dbReference type="InterPro" id="IPR007349">
    <property type="entry name" value="DUF418"/>
</dbReference>
<dbReference type="Proteomes" id="UP000598360">
    <property type="component" value="Unassembled WGS sequence"/>
</dbReference>
<evidence type="ECO:0000259" key="4">
    <source>
        <dbReference type="Pfam" id="PF07786"/>
    </source>
</evidence>
<evidence type="ECO:0000313" key="5">
    <source>
        <dbReference type="EMBL" id="MBE9376093.1"/>
    </source>
</evidence>
<feature type="transmembrane region" description="Helical" evidence="2">
    <location>
        <begin position="342"/>
        <end position="359"/>
    </location>
</feature>
<keyword evidence="2" id="KW-1133">Transmembrane helix</keyword>
<dbReference type="InterPro" id="IPR012429">
    <property type="entry name" value="HGSNAT_cat"/>
</dbReference>
<evidence type="ECO:0000259" key="3">
    <source>
        <dbReference type="Pfam" id="PF04235"/>
    </source>
</evidence>
<evidence type="ECO:0000313" key="6">
    <source>
        <dbReference type="Proteomes" id="UP000598360"/>
    </source>
</evidence>
<evidence type="ECO:0000256" key="1">
    <source>
        <dbReference type="SAM" id="MobiDB-lite"/>
    </source>
</evidence>
<dbReference type="PANTHER" id="PTHR30590:SF2">
    <property type="entry name" value="INNER MEMBRANE PROTEIN"/>
    <property type="match status" value="1"/>
</dbReference>
<dbReference type="EMBL" id="JADEYC010000032">
    <property type="protein sequence ID" value="MBE9376093.1"/>
    <property type="molecule type" value="Genomic_DNA"/>
</dbReference>
<feature type="domain" description="Heparan-alpha-glucosaminide N-acetyltransferase catalytic" evidence="4">
    <location>
        <begin position="54"/>
        <end position="256"/>
    </location>
</feature>
<name>A0A929BDL2_9PSEU</name>
<keyword evidence="2" id="KW-0812">Transmembrane</keyword>
<proteinExistence type="predicted"/>